<gene>
    <name evidence="1" type="ORF">BECKH772A_GA0070896_1000418</name>
    <name evidence="2" type="ORF">BECKH772B_GA0070898_1000418</name>
    <name evidence="3" type="ORF">BECKH772C_GA0070978_1000418</name>
</gene>
<dbReference type="EMBL" id="CAADFG010000004">
    <property type="protein sequence ID" value="VFJ87540.1"/>
    <property type="molecule type" value="Genomic_DNA"/>
</dbReference>
<proteinExistence type="predicted"/>
<protein>
    <submittedName>
        <fullName evidence="3">Uncharacterized protein</fullName>
    </submittedName>
</protein>
<dbReference type="AlphaFoldDB" id="A0A450UTQ8"/>
<evidence type="ECO:0000313" key="3">
    <source>
        <dbReference type="EMBL" id="VFJ95917.1"/>
    </source>
</evidence>
<dbReference type="EMBL" id="CAADFI010000004">
    <property type="protein sequence ID" value="VFJ89345.1"/>
    <property type="molecule type" value="Genomic_DNA"/>
</dbReference>
<dbReference type="EMBL" id="CAADFJ010000004">
    <property type="protein sequence ID" value="VFJ95917.1"/>
    <property type="molecule type" value="Genomic_DNA"/>
</dbReference>
<name>A0A450UTQ8_9GAMM</name>
<organism evidence="3">
    <name type="scientific">Candidatus Kentrum eta</name>
    <dbReference type="NCBI Taxonomy" id="2126337"/>
    <lineage>
        <taxon>Bacteria</taxon>
        <taxon>Pseudomonadati</taxon>
        <taxon>Pseudomonadota</taxon>
        <taxon>Gammaproteobacteria</taxon>
        <taxon>Candidatus Kentrum</taxon>
    </lineage>
</organism>
<sequence>MDLINLLSDEATKYAQAGTPIIGDVLDKLGNAAKNGLFRDDVIAAYDMEFVPCGVYPNKNQAYLAEGQFLFLRHSQKGAFSRVNPLKWDKEKSVPTKYDATGKKDVPLEKSFVSFHVYERN</sequence>
<accession>A0A450UTQ8</accession>
<evidence type="ECO:0000313" key="2">
    <source>
        <dbReference type="EMBL" id="VFJ89345.1"/>
    </source>
</evidence>
<reference evidence="3" key="1">
    <citation type="submission" date="2019-02" db="EMBL/GenBank/DDBJ databases">
        <authorList>
            <person name="Gruber-Vodicka R. H."/>
            <person name="Seah K. B. B."/>
        </authorList>
    </citation>
    <scope>NUCLEOTIDE SEQUENCE</scope>
    <source>
        <strain evidence="3">BECK_SA2B12</strain>
        <strain evidence="1">BECK_SA2B15</strain>
        <strain evidence="2">BECK_SA2B20</strain>
    </source>
</reference>
<evidence type="ECO:0000313" key="1">
    <source>
        <dbReference type="EMBL" id="VFJ87540.1"/>
    </source>
</evidence>